<protein>
    <submittedName>
        <fullName evidence="3">Uncharacterized protein</fullName>
    </submittedName>
</protein>
<feature type="compositionally biased region" description="Basic and acidic residues" evidence="1">
    <location>
        <begin position="171"/>
        <end position="181"/>
    </location>
</feature>
<organism evidence="3 6">
    <name type="scientific">Microbulbifer hydrolyticus</name>
    <dbReference type="NCBI Taxonomy" id="48074"/>
    <lineage>
        <taxon>Bacteria</taxon>
        <taxon>Pseudomonadati</taxon>
        <taxon>Pseudomonadota</taxon>
        <taxon>Gammaproteobacteria</taxon>
        <taxon>Cellvibrionales</taxon>
        <taxon>Microbulbiferaceae</taxon>
        <taxon>Microbulbifer</taxon>
    </lineage>
</organism>
<evidence type="ECO:0000313" key="3">
    <source>
        <dbReference type="EMBL" id="MBB5210235.1"/>
    </source>
</evidence>
<reference evidence="4 5" key="1">
    <citation type="submission" date="2020-01" db="EMBL/GenBank/DDBJ databases">
        <title>The possibility of degradation of plastic by Microbulbifer hydrolyticus IRE-31.</title>
        <authorList>
            <person name="Liu L."/>
        </authorList>
    </citation>
    <scope>NUCLEOTIDE SEQUENCE [LARGE SCALE GENOMIC DNA]</scope>
    <source>
        <strain evidence="4 5">IRE-31</strain>
    </source>
</reference>
<keyword evidence="5" id="KW-1185">Reference proteome</keyword>
<dbReference type="Proteomes" id="UP000563601">
    <property type="component" value="Unassembled WGS sequence"/>
</dbReference>
<keyword evidence="2" id="KW-0472">Membrane</keyword>
<feature type="transmembrane region" description="Helical" evidence="2">
    <location>
        <begin position="226"/>
        <end position="249"/>
    </location>
</feature>
<feature type="region of interest" description="Disordered" evidence="1">
    <location>
        <begin position="125"/>
        <end position="153"/>
    </location>
</feature>
<keyword evidence="2" id="KW-0812">Transmembrane</keyword>
<feature type="region of interest" description="Disordered" evidence="1">
    <location>
        <begin position="162"/>
        <end position="181"/>
    </location>
</feature>
<dbReference type="Proteomes" id="UP000464675">
    <property type="component" value="Chromosome"/>
</dbReference>
<evidence type="ECO:0000256" key="2">
    <source>
        <dbReference type="SAM" id="Phobius"/>
    </source>
</evidence>
<name>A0A6P1TCG8_9GAMM</name>
<evidence type="ECO:0000313" key="6">
    <source>
        <dbReference type="Proteomes" id="UP000563601"/>
    </source>
</evidence>
<dbReference type="OrthoDB" id="5716768at2"/>
<proteinExistence type="predicted"/>
<dbReference type="RefSeq" id="WP_161858582.1">
    <property type="nucleotide sequence ID" value="NZ_CP047491.1"/>
</dbReference>
<gene>
    <name evidence="4" type="ORF">GTQ55_09855</name>
    <name evidence="3" type="ORF">HNQ53_000423</name>
</gene>
<keyword evidence="2" id="KW-1133">Transmembrane helix</keyword>
<dbReference type="EMBL" id="CP047491">
    <property type="protein sequence ID" value="QHQ39260.1"/>
    <property type="molecule type" value="Genomic_DNA"/>
</dbReference>
<evidence type="ECO:0000313" key="4">
    <source>
        <dbReference type="EMBL" id="QHQ39260.1"/>
    </source>
</evidence>
<accession>A0A6P1TCG8</accession>
<dbReference type="AlphaFoldDB" id="A0A6P1TCG8"/>
<evidence type="ECO:0000313" key="5">
    <source>
        <dbReference type="Proteomes" id="UP000464675"/>
    </source>
</evidence>
<reference evidence="3 6" key="2">
    <citation type="submission" date="2020-08" db="EMBL/GenBank/DDBJ databases">
        <title>Genomic Encyclopedia of Type Strains, Phase IV (KMG-IV): sequencing the most valuable type-strain genomes for metagenomic binning, comparative biology and taxonomic classification.</title>
        <authorList>
            <person name="Goeker M."/>
        </authorList>
    </citation>
    <scope>NUCLEOTIDE SEQUENCE [LARGE SCALE GENOMIC DNA]</scope>
    <source>
        <strain evidence="3 6">DSM 11525</strain>
    </source>
</reference>
<feature type="transmembrane region" description="Helical" evidence="2">
    <location>
        <begin position="261"/>
        <end position="286"/>
    </location>
</feature>
<evidence type="ECO:0000256" key="1">
    <source>
        <dbReference type="SAM" id="MobiDB-lite"/>
    </source>
</evidence>
<dbReference type="EMBL" id="JACHHR010000001">
    <property type="protein sequence ID" value="MBB5210235.1"/>
    <property type="molecule type" value="Genomic_DNA"/>
</dbReference>
<sequence length="908" mass="98045">MSGQQKFQIVSAGKTLRAKAPAEVLQQMATAFSITPEQARKLFLKGWVIKDHLSPGQVVQYRTQLQQIGLKIEVHPAGKFDNRAILARLQFAQKRKARKGSDKAAVSADIPVHAEVVNGSGVSGRQAAAKSVSPKNGRVANPGTLPESPGKTINTGAVKVPAAKTQQAEPQKAELREARPKQETVEEKAISAARTQLEALFDSEKSVRFGSGAQPLGLVPGLVSAALVPAVFVGLFCLTLFYLGTALWAIPASIIAGSFGVAVLVGLVFKLLVLSLLGVLFLYPFFTTTKPAFAGNSEAPSGIHLRKPEAPGLFLLLEVLEAKSGLGIAGKLAGPKNLAAAKQAKGTLVEVTPGAEILVAKSTDGKLKLQLGLAAVATLNGGDLTALIARAFSYHQGRLVRAAMYCSLVTAQKLQVMQDALENEVTLFSAKGAPAPLLKPLHKVLSACGLAIVPVVERLQNVHRATSAGLARRLEARADAAAAQMIGSDAFAEFAERWNQLVHADLVCGEINREAHLTGRRLANIPQAVRWLFRTLDEPTRASIEMAMAEDTDCWSAVEPAGHERVGVVEDLRLPALLERTDFSLQKLFTDFDDLCAKSSRQGIDESYRPVENQLLLTASKETEEAQQTLSEYFNRAIPRDFLPLQQPNNEELAELGLQESIDWLRSRLIDLQEQEQRLAQLQLRGTRIQLGAALVRANVRVDPRSYDLSGTTPSAAEASRKDNRARVQECMQQREQLHRMFFQRIHCAMASMSAADGSAASGALEQLKGFEALREPLAGLDSHGDLICELIERLPSADVPPALVQKYAQLAVQQIRQVHQAATKQPDLLPPALMEKLEACGAGEADISAGSRTSDLAGELQGLELRCKNASAVVHEGYQIALARLLRLCLTEETQRKIKPLRLVGAL</sequence>